<protein>
    <submittedName>
        <fullName evidence="1">Uncharacterized protein</fullName>
    </submittedName>
</protein>
<reference evidence="2" key="1">
    <citation type="submission" date="2016-10" db="EMBL/GenBank/DDBJ databases">
        <authorList>
            <person name="Varghese N."/>
            <person name="Submissions S."/>
        </authorList>
    </citation>
    <scope>NUCLEOTIDE SEQUENCE [LARGE SCALE GENOMIC DNA]</scope>
    <source>
        <strain evidence="2">DSM 17933</strain>
    </source>
</reference>
<name>A0A1G7W522_9SPHI</name>
<evidence type="ECO:0000313" key="1">
    <source>
        <dbReference type="EMBL" id="SDG67067.1"/>
    </source>
</evidence>
<sequence>MDQQRSDILLAIKLRKAKRTEKFRLMSGGCPCCIRRMISNTYMMSDDQLQLEKSKLDETIWDLLSHIKIDQIL</sequence>
<proteinExistence type="predicted"/>
<gene>
    <name evidence="1" type="ORF">SAMN05421827_109103</name>
</gene>
<evidence type="ECO:0000313" key="2">
    <source>
        <dbReference type="Proteomes" id="UP000199643"/>
    </source>
</evidence>
<accession>A0A1G7W522</accession>
<dbReference type="EMBL" id="FNCH01000009">
    <property type="protein sequence ID" value="SDG67067.1"/>
    <property type="molecule type" value="Genomic_DNA"/>
</dbReference>
<organism evidence="1 2">
    <name type="scientific">Pedobacter terrae</name>
    <dbReference type="NCBI Taxonomy" id="405671"/>
    <lineage>
        <taxon>Bacteria</taxon>
        <taxon>Pseudomonadati</taxon>
        <taxon>Bacteroidota</taxon>
        <taxon>Sphingobacteriia</taxon>
        <taxon>Sphingobacteriales</taxon>
        <taxon>Sphingobacteriaceae</taxon>
        <taxon>Pedobacter</taxon>
    </lineage>
</organism>
<keyword evidence="2" id="KW-1185">Reference proteome</keyword>
<dbReference type="STRING" id="405671.SAMN05421827_109103"/>
<dbReference type="AlphaFoldDB" id="A0A1G7W522"/>
<dbReference type="Proteomes" id="UP000199643">
    <property type="component" value="Unassembled WGS sequence"/>
</dbReference>